<evidence type="ECO:0000313" key="3">
    <source>
        <dbReference type="EMBL" id="SMC66078.1"/>
    </source>
</evidence>
<name>A0A1W2B0Z3_9HYPH</name>
<feature type="transmembrane region" description="Helical" evidence="2">
    <location>
        <begin position="16"/>
        <end position="37"/>
    </location>
</feature>
<organism evidence="3 4">
    <name type="scientific">Fulvimarina manganoxydans</name>
    <dbReference type="NCBI Taxonomy" id="937218"/>
    <lineage>
        <taxon>Bacteria</taxon>
        <taxon>Pseudomonadati</taxon>
        <taxon>Pseudomonadota</taxon>
        <taxon>Alphaproteobacteria</taxon>
        <taxon>Hyphomicrobiales</taxon>
        <taxon>Aurantimonadaceae</taxon>
        <taxon>Fulvimarina</taxon>
    </lineage>
</organism>
<gene>
    <name evidence="3" type="ORF">SAMN06297251_105211</name>
</gene>
<dbReference type="Proteomes" id="UP000192656">
    <property type="component" value="Unassembled WGS sequence"/>
</dbReference>
<accession>A0A1W2B0Z3</accession>
<keyword evidence="4" id="KW-1185">Reference proteome</keyword>
<keyword evidence="2" id="KW-1133">Transmembrane helix</keyword>
<reference evidence="3 4" key="1">
    <citation type="submission" date="2017-04" db="EMBL/GenBank/DDBJ databases">
        <authorList>
            <person name="Afonso C.L."/>
            <person name="Miller P.J."/>
            <person name="Scott M.A."/>
            <person name="Spackman E."/>
            <person name="Goraichik I."/>
            <person name="Dimitrov K.M."/>
            <person name="Suarez D.L."/>
            <person name="Swayne D.E."/>
        </authorList>
    </citation>
    <scope>NUCLEOTIDE SEQUENCE [LARGE SCALE GENOMIC DNA]</scope>
    <source>
        <strain evidence="3 4">CGMCC 1.10972</strain>
    </source>
</reference>
<keyword evidence="2" id="KW-0812">Transmembrane</keyword>
<dbReference type="AlphaFoldDB" id="A0A1W2B0Z3"/>
<evidence type="ECO:0000256" key="2">
    <source>
        <dbReference type="SAM" id="Phobius"/>
    </source>
</evidence>
<keyword evidence="2" id="KW-0472">Membrane</keyword>
<evidence type="ECO:0000256" key="1">
    <source>
        <dbReference type="SAM" id="MobiDB-lite"/>
    </source>
</evidence>
<sequence>MTPRIGPSLEKGRSKAVSLILLGVTVVFVVTLLVVGVPGDQTATDSAFEPHMEANSGSQS</sequence>
<dbReference type="EMBL" id="FWXR01000005">
    <property type="protein sequence ID" value="SMC66078.1"/>
    <property type="molecule type" value="Genomic_DNA"/>
</dbReference>
<protein>
    <submittedName>
        <fullName evidence="3">Uncharacterized protein</fullName>
    </submittedName>
</protein>
<feature type="region of interest" description="Disordered" evidence="1">
    <location>
        <begin position="41"/>
        <end position="60"/>
    </location>
</feature>
<evidence type="ECO:0000313" key="4">
    <source>
        <dbReference type="Proteomes" id="UP000192656"/>
    </source>
</evidence>
<proteinExistence type="predicted"/>